<reference evidence="2" key="1">
    <citation type="submission" date="2020-06" db="EMBL/GenBank/DDBJ databases">
        <authorList>
            <person name="Li T."/>
            <person name="Hu X."/>
            <person name="Zhang T."/>
            <person name="Song X."/>
            <person name="Zhang H."/>
            <person name="Dai N."/>
            <person name="Sheng W."/>
            <person name="Hou X."/>
            <person name="Wei L."/>
        </authorList>
    </citation>
    <scope>NUCLEOTIDE SEQUENCE</scope>
    <source>
        <strain evidence="2">G02</strain>
        <tissue evidence="2">Leaf</tissue>
    </source>
</reference>
<reference evidence="2" key="2">
    <citation type="journal article" date="2024" name="Plant">
        <title>Genomic evolution and insights into agronomic trait innovations of Sesamum species.</title>
        <authorList>
            <person name="Miao H."/>
            <person name="Wang L."/>
            <person name="Qu L."/>
            <person name="Liu H."/>
            <person name="Sun Y."/>
            <person name="Le M."/>
            <person name="Wang Q."/>
            <person name="Wei S."/>
            <person name="Zheng Y."/>
            <person name="Lin W."/>
            <person name="Duan Y."/>
            <person name="Cao H."/>
            <person name="Xiong S."/>
            <person name="Wang X."/>
            <person name="Wei L."/>
            <person name="Li C."/>
            <person name="Ma Q."/>
            <person name="Ju M."/>
            <person name="Zhao R."/>
            <person name="Li G."/>
            <person name="Mu C."/>
            <person name="Tian Q."/>
            <person name="Mei H."/>
            <person name="Zhang T."/>
            <person name="Gao T."/>
            <person name="Zhang H."/>
        </authorList>
    </citation>
    <scope>NUCLEOTIDE SEQUENCE</scope>
    <source>
        <strain evidence="2">G02</strain>
    </source>
</reference>
<proteinExistence type="predicted"/>
<name>A0AAW2QEW1_SESRA</name>
<sequence>MKFPTRNGIGEVSCDQKEILKCYNLSLRKGEQEEREKKKERDEVEEAGDLKKFKRERIEPAKHHKSVELVLGEPDKITRIGSNMNEALETMMVEFLRKNIDMFAWSPSDFKGIDPEVIVHKLNVDPMTRLVKQKKRSFGAKRNRIIEEEVNKLLNAGYVSEIQYTEWLANVVVVPKALGK</sequence>
<protein>
    <recommendedName>
        <fullName evidence="3">Reverse transcriptase domain-containing protein</fullName>
    </recommendedName>
</protein>
<feature type="region of interest" description="Disordered" evidence="1">
    <location>
        <begin position="29"/>
        <end position="57"/>
    </location>
</feature>
<accession>A0AAW2QEW1</accession>
<dbReference type="SUPFAM" id="SSF56672">
    <property type="entry name" value="DNA/RNA polymerases"/>
    <property type="match status" value="1"/>
</dbReference>
<organism evidence="2">
    <name type="scientific">Sesamum radiatum</name>
    <name type="common">Black benniseed</name>
    <dbReference type="NCBI Taxonomy" id="300843"/>
    <lineage>
        <taxon>Eukaryota</taxon>
        <taxon>Viridiplantae</taxon>
        <taxon>Streptophyta</taxon>
        <taxon>Embryophyta</taxon>
        <taxon>Tracheophyta</taxon>
        <taxon>Spermatophyta</taxon>
        <taxon>Magnoliopsida</taxon>
        <taxon>eudicotyledons</taxon>
        <taxon>Gunneridae</taxon>
        <taxon>Pentapetalae</taxon>
        <taxon>asterids</taxon>
        <taxon>lamiids</taxon>
        <taxon>Lamiales</taxon>
        <taxon>Pedaliaceae</taxon>
        <taxon>Sesamum</taxon>
    </lineage>
</organism>
<comment type="caution">
    <text evidence="2">The sequence shown here is derived from an EMBL/GenBank/DDBJ whole genome shotgun (WGS) entry which is preliminary data.</text>
</comment>
<gene>
    <name evidence="2" type="ORF">Sradi_3503100</name>
</gene>
<evidence type="ECO:0000256" key="1">
    <source>
        <dbReference type="SAM" id="MobiDB-lite"/>
    </source>
</evidence>
<dbReference type="InterPro" id="IPR043502">
    <property type="entry name" value="DNA/RNA_pol_sf"/>
</dbReference>
<dbReference type="Gene3D" id="3.10.10.10">
    <property type="entry name" value="HIV Type 1 Reverse Transcriptase, subunit A, domain 1"/>
    <property type="match status" value="1"/>
</dbReference>
<evidence type="ECO:0008006" key="3">
    <source>
        <dbReference type="Google" id="ProtNLM"/>
    </source>
</evidence>
<dbReference type="AlphaFoldDB" id="A0AAW2QEW1"/>
<evidence type="ECO:0000313" key="2">
    <source>
        <dbReference type="EMBL" id="KAL0366130.1"/>
    </source>
</evidence>
<dbReference type="EMBL" id="JACGWJ010000015">
    <property type="protein sequence ID" value="KAL0366130.1"/>
    <property type="molecule type" value="Genomic_DNA"/>
</dbReference>